<sequence length="182" mass="22019">MSFLEPSIFINTLTTDERLNGKEYNLKRKNDWLDNEEDDDYQISGEENLHNILNIDNYNPHKYIKKDIILSNYNINYYDNPLLNGYQEQFDRFERRINLLHKNNYIHFSNYQKLNDNIKLLFRNNISQFNDLNTKIDILNTKLNHVYSKIQNNDVEFIDTTHKLCLKIDRLEKGIKEIKLKK</sequence>
<accession>A0A6C0EF13</accession>
<reference evidence="1" key="1">
    <citation type="journal article" date="2020" name="Nature">
        <title>Giant virus diversity and host interactions through global metagenomics.</title>
        <authorList>
            <person name="Schulz F."/>
            <person name="Roux S."/>
            <person name="Paez-Espino D."/>
            <person name="Jungbluth S."/>
            <person name="Walsh D.A."/>
            <person name="Denef V.J."/>
            <person name="McMahon K.D."/>
            <person name="Konstantinidis K.T."/>
            <person name="Eloe-Fadrosh E.A."/>
            <person name="Kyrpides N.C."/>
            <person name="Woyke T."/>
        </authorList>
    </citation>
    <scope>NUCLEOTIDE SEQUENCE</scope>
    <source>
        <strain evidence="1">GVMAG-M-3300000115-19</strain>
    </source>
</reference>
<dbReference type="EMBL" id="MN738842">
    <property type="protein sequence ID" value="QHT27766.1"/>
    <property type="molecule type" value="Genomic_DNA"/>
</dbReference>
<proteinExistence type="predicted"/>
<evidence type="ECO:0000313" key="1">
    <source>
        <dbReference type="EMBL" id="QHT27766.1"/>
    </source>
</evidence>
<organism evidence="1">
    <name type="scientific">viral metagenome</name>
    <dbReference type="NCBI Taxonomy" id="1070528"/>
    <lineage>
        <taxon>unclassified sequences</taxon>
        <taxon>metagenomes</taxon>
        <taxon>organismal metagenomes</taxon>
    </lineage>
</organism>
<dbReference type="AlphaFoldDB" id="A0A6C0EF13"/>
<name>A0A6C0EF13_9ZZZZ</name>
<protein>
    <submittedName>
        <fullName evidence="1">Uncharacterized protein</fullName>
    </submittedName>
</protein>